<dbReference type="AlphaFoldDB" id="A0A4C1YIE4"/>
<reference evidence="1 2" key="1">
    <citation type="journal article" date="2019" name="Commun. Biol.">
        <title>The bagworm genome reveals a unique fibroin gene that provides high tensile strength.</title>
        <authorList>
            <person name="Kono N."/>
            <person name="Nakamura H."/>
            <person name="Ohtoshi R."/>
            <person name="Tomita M."/>
            <person name="Numata K."/>
            <person name="Arakawa K."/>
        </authorList>
    </citation>
    <scope>NUCLEOTIDE SEQUENCE [LARGE SCALE GENOMIC DNA]</scope>
</reference>
<dbReference type="Proteomes" id="UP000299102">
    <property type="component" value="Unassembled WGS sequence"/>
</dbReference>
<organism evidence="1 2">
    <name type="scientific">Eumeta variegata</name>
    <name type="common">Bagworm moth</name>
    <name type="synonym">Eumeta japonica</name>
    <dbReference type="NCBI Taxonomy" id="151549"/>
    <lineage>
        <taxon>Eukaryota</taxon>
        <taxon>Metazoa</taxon>
        <taxon>Ecdysozoa</taxon>
        <taxon>Arthropoda</taxon>
        <taxon>Hexapoda</taxon>
        <taxon>Insecta</taxon>
        <taxon>Pterygota</taxon>
        <taxon>Neoptera</taxon>
        <taxon>Endopterygota</taxon>
        <taxon>Lepidoptera</taxon>
        <taxon>Glossata</taxon>
        <taxon>Ditrysia</taxon>
        <taxon>Tineoidea</taxon>
        <taxon>Psychidae</taxon>
        <taxon>Oiketicinae</taxon>
        <taxon>Eumeta</taxon>
    </lineage>
</organism>
<protein>
    <submittedName>
        <fullName evidence="1">Uncharacterized protein</fullName>
    </submittedName>
</protein>
<evidence type="ECO:0000313" key="2">
    <source>
        <dbReference type="Proteomes" id="UP000299102"/>
    </source>
</evidence>
<proteinExistence type="predicted"/>
<sequence>MNTRDSRGSHQCVAGPLARNRISDEGTDWWLSINPPWEEANGWRLWADGRGMGDIWSMHAELFFPKVITVLVTKVVGDLRSASCSRF</sequence>
<gene>
    <name evidence="1" type="ORF">EVAR_39985_1</name>
</gene>
<keyword evidence="2" id="KW-1185">Reference proteome</keyword>
<dbReference type="EMBL" id="BGZK01001213">
    <property type="protein sequence ID" value="GBP74582.1"/>
    <property type="molecule type" value="Genomic_DNA"/>
</dbReference>
<accession>A0A4C1YIE4</accession>
<comment type="caution">
    <text evidence="1">The sequence shown here is derived from an EMBL/GenBank/DDBJ whole genome shotgun (WGS) entry which is preliminary data.</text>
</comment>
<evidence type="ECO:0000313" key="1">
    <source>
        <dbReference type="EMBL" id="GBP74582.1"/>
    </source>
</evidence>
<name>A0A4C1YIE4_EUMVA</name>